<comment type="caution">
    <text evidence="2">The sequence shown here is derived from an EMBL/GenBank/DDBJ whole genome shotgun (WGS) entry which is preliminary data.</text>
</comment>
<gene>
    <name evidence="2" type="ORF">GCM10023150_19250</name>
</gene>
<name>A0ABP8I5Q6_9GAMM</name>
<dbReference type="InterPro" id="IPR050276">
    <property type="entry name" value="MshD_Acetyltransferase"/>
</dbReference>
<dbReference type="PANTHER" id="PTHR43617:SF34">
    <property type="entry name" value="PUTATIVE-RELATED"/>
    <property type="match status" value="1"/>
</dbReference>
<dbReference type="SUPFAM" id="SSF55729">
    <property type="entry name" value="Acyl-CoA N-acyltransferases (Nat)"/>
    <property type="match status" value="1"/>
</dbReference>
<dbReference type="InterPro" id="IPR000182">
    <property type="entry name" value="GNAT_dom"/>
</dbReference>
<dbReference type="EMBL" id="BAABFU010000003">
    <property type="protein sequence ID" value="GAA4351991.1"/>
    <property type="molecule type" value="Genomic_DNA"/>
</dbReference>
<accession>A0ABP8I5Q6</accession>
<dbReference type="InterPro" id="IPR016181">
    <property type="entry name" value="Acyl_CoA_acyltransferase"/>
</dbReference>
<reference evidence="3" key="1">
    <citation type="journal article" date="2019" name="Int. J. Syst. Evol. Microbiol.">
        <title>The Global Catalogue of Microorganisms (GCM) 10K type strain sequencing project: providing services to taxonomists for standard genome sequencing and annotation.</title>
        <authorList>
            <consortium name="The Broad Institute Genomics Platform"/>
            <consortium name="The Broad Institute Genome Sequencing Center for Infectious Disease"/>
            <person name="Wu L."/>
            <person name="Ma J."/>
        </authorList>
    </citation>
    <scope>NUCLEOTIDE SEQUENCE [LARGE SCALE GENOMIC DNA]</scope>
    <source>
        <strain evidence="3">JCM 17727</strain>
    </source>
</reference>
<evidence type="ECO:0000313" key="3">
    <source>
        <dbReference type="Proteomes" id="UP001501294"/>
    </source>
</evidence>
<dbReference type="PROSITE" id="PS51186">
    <property type="entry name" value="GNAT"/>
    <property type="match status" value="1"/>
</dbReference>
<proteinExistence type="predicted"/>
<organism evidence="2 3">
    <name type="scientific">Kangiella taiwanensis</name>
    <dbReference type="NCBI Taxonomy" id="1079179"/>
    <lineage>
        <taxon>Bacteria</taxon>
        <taxon>Pseudomonadati</taxon>
        <taxon>Pseudomonadota</taxon>
        <taxon>Gammaproteobacteria</taxon>
        <taxon>Kangiellales</taxon>
        <taxon>Kangiellaceae</taxon>
        <taxon>Kangiella</taxon>
    </lineage>
</organism>
<evidence type="ECO:0000259" key="1">
    <source>
        <dbReference type="PROSITE" id="PS51186"/>
    </source>
</evidence>
<protein>
    <submittedName>
        <fullName evidence="2">GNAT family N-acetyltransferase</fullName>
    </submittedName>
</protein>
<dbReference type="PANTHER" id="PTHR43617">
    <property type="entry name" value="L-AMINO ACID N-ACETYLTRANSFERASE"/>
    <property type="match status" value="1"/>
</dbReference>
<dbReference type="Gene3D" id="3.40.630.30">
    <property type="match status" value="1"/>
</dbReference>
<dbReference type="Proteomes" id="UP001501294">
    <property type="component" value="Unassembled WGS sequence"/>
</dbReference>
<dbReference type="RefSeq" id="WP_223579716.1">
    <property type="nucleotide sequence ID" value="NZ_BAABFU010000003.1"/>
</dbReference>
<dbReference type="Pfam" id="PF00583">
    <property type="entry name" value="Acetyltransf_1"/>
    <property type="match status" value="1"/>
</dbReference>
<keyword evidence="3" id="KW-1185">Reference proteome</keyword>
<feature type="domain" description="N-acetyltransferase" evidence="1">
    <location>
        <begin position="15"/>
        <end position="166"/>
    </location>
</feature>
<evidence type="ECO:0000313" key="2">
    <source>
        <dbReference type="EMBL" id="GAA4351991.1"/>
    </source>
</evidence>
<dbReference type="CDD" id="cd04301">
    <property type="entry name" value="NAT_SF"/>
    <property type="match status" value="1"/>
</dbReference>
<sequence length="170" mass="19413">MVKTIINHVESNNDISLVEMLANKIWHEHYLPIIGREQVTYMLGKFQSTPAIKRQIQDGANYHLVYEQNHPVGYFCYHYENDSLFLSKIYVAKEVRGKGIGKRALDFIVEQAKLQSARAIRLTVNKFNLGTIAAYKQLGFETIDSIVKDIGGGFVMDDYVMEKPLTKKAV</sequence>